<evidence type="ECO:0000313" key="3">
    <source>
        <dbReference type="Proteomes" id="UP001472677"/>
    </source>
</evidence>
<feature type="domain" description="VAN3-binding protein-like auxin canalisation" evidence="1">
    <location>
        <begin position="91"/>
        <end position="179"/>
    </location>
</feature>
<accession>A0ABR2BJI2</accession>
<keyword evidence="3" id="KW-1185">Reference proteome</keyword>
<dbReference type="PANTHER" id="PTHR31351">
    <property type="entry name" value="EXPRESSED PROTEIN"/>
    <property type="match status" value="1"/>
</dbReference>
<name>A0ABR2BJI2_9ROSI</name>
<proteinExistence type="predicted"/>
<dbReference type="InterPro" id="IPR008546">
    <property type="entry name" value="VAN3-bd-like_auxin_canal"/>
</dbReference>
<evidence type="ECO:0000259" key="1">
    <source>
        <dbReference type="Pfam" id="PF05703"/>
    </source>
</evidence>
<organism evidence="2 3">
    <name type="scientific">Hibiscus sabdariffa</name>
    <name type="common">roselle</name>
    <dbReference type="NCBI Taxonomy" id="183260"/>
    <lineage>
        <taxon>Eukaryota</taxon>
        <taxon>Viridiplantae</taxon>
        <taxon>Streptophyta</taxon>
        <taxon>Embryophyta</taxon>
        <taxon>Tracheophyta</taxon>
        <taxon>Spermatophyta</taxon>
        <taxon>Magnoliopsida</taxon>
        <taxon>eudicotyledons</taxon>
        <taxon>Gunneridae</taxon>
        <taxon>Pentapetalae</taxon>
        <taxon>rosids</taxon>
        <taxon>malvids</taxon>
        <taxon>Malvales</taxon>
        <taxon>Malvaceae</taxon>
        <taxon>Malvoideae</taxon>
        <taxon>Hibiscus</taxon>
    </lineage>
</organism>
<sequence length="221" mass="23175">MEKPVVEPWRPVTFRPPDTVREPMEFLSCSWSVSALEVSKALSTASPQEDMIGKIEYIGMEFRGATNSVNVKFRTIPAVSAVVPATTAVGTIHAATSVAGVAAALPAIAAATATSSGKNEPMAKTDLSVASAATLVAAECVEAAEAIGAEHEHLTSVISSAVNVRTAEDIMTLNAGAATVVIMGVIKDMPAWPRRHLLEGGENRRCFGLKTVMRGVVELEC</sequence>
<protein>
    <recommendedName>
        <fullName evidence="1">VAN3-binding protein-like auxin canalisation domain-containing protein</fullName>
    </recommendedName>
</protein>
<evidence type="ECO:0000313" key="2">
    <source>
        <dbReference type="EMBL" id="KAK8507318.1"/>
    </source>
</evidence>
<dbReference type="Proteomes" id="UP001472677">
    <property type="component" value="Unassembled WGS sequence"/>
</dbReference>
<comment type="caution">
    <text evidence="2">The sequence shown here is derived from an EMBL/GenBank/DDBJ whole genome shotgun (WGS) entry which is preliminary data.</text>
</comment>
<dbReference type="InterPro" id="IPR040269">
    <property type="entry name" value="VAB"/>
</dbReference>
<dbReference type="PANTHER" id="PTHR31351:SF4">
    <property type="entry name" value="AUXIN CANALIZATION PROTEIN (DUF828)"/>
    <property type="match status" value="1"/>
</dbReference>
<dbReference type="Pfam" id="PF05703">
    <property type="entry name" value="Auxin_canalis"/>
    <property type="match status" value="2"/>
</dbReference>
<gene>
    <name evidence="2" type="ORF">V6N12_008659</name>
</gene>
<reference evidence="2 3" key="1">
    <citation type="journal article" date="2024" name="G3 (Bethesda)">
        <title>Genome assembly of Hibiscus sabdariffa L. provides insights into metabolisms of medicinal natural products.</title>
        <authorList>
            <person name="Kim T."/>
        </authorList>
    </citation>
    <scope>NUCLEOTIDE SEQUENCE [LARGE SCALE GENOMIC DNA]</scope>
    <source>
        <strain evidence="2">TK-2024</strain>
        <tissue evidence="2">Old leaves</tissue>
    </source>
</reference>
<feature type="domain" description="VAN3-binding protein-like auxin canalisation" evidence="1">
    <location>
        <begin position="17"/>
        <end position="63"/>
    </location>
</feature>
<dbReference type="EMBL" id="JBBPBM010000109">
    <property type="protein sequence ID" value="KAK8507318.1"/>
    <property type="molecule type" value="Genomic_DNA"/>
</dbReference>